<evidence type="ECO:0000256" key="6">
    <source>
        <dbReference type="ARBA" id="ARBA00022917"/>
    </source>
</evidence>
<dbReference type="Gene3D" id="1.10.10.410">
    <property type="match status" value="1"/>
</dbReference>
<dbReference type="PANTHER" id="PTHR11659:SF4">
    <property type="entry name" value="ASPARTYL_GLUTAMYL-TRNA(GLN) AMIDOTRANSFERASE SUBUNIT B_E CATALYTIC DOMAIN-CONTAINING PROTEIN"/>
    <property type="match status" value="1"/>
</dbReference>
<comment type="catalytic activity">
    <reaction evidence="9 10">
        <text>L-glutamyl-tRNA(Gln) + L-glutamine + ATP + H2O = L-glutaminyl-tRNA(Gln) + L-glutamate + ADP + phosphate + H(+)</text>
        <dbReference type="Rhea" id="RHEA:17521"/>
        <dbReference type="Rhea" id="RHEA-COMP:9681"/>
        <dbReference type="Rhea" id="RHEA-COMP:9684"/>
        <dbReference type="ChEBI" id="CHEBI:15377"/>
        <dbReference type="ChEBI" id="CHEBI:15378"/>
        <dbReference type="ChEBI" id="CHEBI:29985"/>
        <dbReference type="ChEBI" id="CHEBI:30616"/>
        <dbReference type="ChEBI" id="CHEBI:43474"/>
        <dbReference type="ChEBI" id="CHEBI:58359"/>
        <dbReference type="ChEBI" id="CHEBI:78520"/>
        <dbReference type="ChEBI" id="CHEBI:78521"/>
        <dbReference type="ChEBI" id="CHEBI:456216"/>
    </reaction>
</comment>
<dbReference type="InterPro" id="IPR017959">
    <property type="entry name" value="Asn/Gln-tRNA_amidoTrfase_suB/E"/>
</dbReference>
<dbReference type="HAMAP" id="MF_00121">
    <property type="entry name" value="GatB"/>
    <property type="match status" value="1"/>
</dbReference>
<dbReference type="SUPFAM" id="SSF89095">
    <property type="entry name" value="GatB/YqeY motif"/>
    <property type="match status" value="1"/>
</dbReference>
<dbReference type="GO" id="GO:0006412">
    <property type="term" value="P:translation"/>
    <property type="evidence" value="ECO:0007669"/>
    <property type="project" value="UniProtKB-UniRule"/>
</dbReference>
<dbReference type="SUPFAM" id="SSF55931">
    <property type="entry name" value="Glutamine synthetase/guanido kinase"/>
    <property type="match status" value="1"/>
</dbReference>
<dbReference type="NCBIfam" id="NF004012">
    <property type="entry name" value="PRK05477.1-2"/>
    <property type="match status" value="1"/>
</dbReference>
<dbReference type="NCBIfam" id="NF004014">
    <property type="entry name" value="PRK05477.1-4"/>
    <property type="match status" value="1"/>
</dbReference>
<dbReference type="InterPro" id="IPR004413">
    <property type="entry name" value="GatB"/>
</dbReference>
<dbReference type="EMBL" id="METD01000001">
    <property type="protein sequence ID" value="OGB73313.1"/>
    <property type="molecule type" value="Genomic_DNA"/>
</dbReference>
<dbReference type="InterPro" id="IPR006075">
    <property type="entry name" value="Asn/Gln-tRNA_Trfase_suB/E_cat"/>
</dbReference>
<keyword evidence="3 10" id="KW-0436">Ligase</keyword>
<dbReference type="AlphaFoldDB" id="A0A1F4NPD4"/>
<dbReference type="PROSITE" id="PS01234">
    <property type="entry name" value="GATB"/>
    <property type="match status" value="1"/>
</dbReference>
<dbReference type="InterPro" id="IPR017958">
    <property type="entry name" value="Gln-tRNA_amidoTrfase_suB_CS"/>
</dbReference>
<dbReference type="GO" id="GO:0050567">
    <property type="term" value="F:glutaminyl-tRNA synthase (glutamine-hydrolyzing) activity"/>
    <property type="evidence" value="ECO:0007669"/>
    <property type="project" value="UniProtKB-UniRule"/>
</dbReference>
<dbReference type="GO" id="GO:0005524">
    <property type="term" value="F:ATP binding"/>
    <property type="evidence" value="ECO:0007669"/>
    <property type="project" value="UniProtKB-KW"/>
</dbReference>
<evidence type="ECO:0000256" key="3">
    <source>
        <dbReference type="ARBA" id="ARBA00022598"/>
    </source>
</evidence>
<evidence type="ECO:0000259" key="11">
    <source>
        <dbReference type="SMART" id="SM00845"/>
    </source>
</evidence>
<dbReference type="Pfam" id="PF02637">
    <property type="entry name" value="GatB_Yqey"/>
    <property type="match status" value="1"/>
</dbReference>
<proteinExistence type="inferred from homology"/>
<evidence type="ECO:0000256" key="4">
    <source>
        <dbReference type="ARBA" id="ARBA00022741"/>
    </source>
</evidence>
<sequence>MNKTIDKYEATIGLEIHVQLGTKSKMFCRCDNNSDTAKPNTNVCPVCMGYPGTLPVINGQTIDWGIKTALALGCSINPMQRFDRKNYFYPDLPKGYQISQFFYPVGEKGNLVVDYLGTDRKTKHEFTVGITRLHLEEDAGKLVHTSDATLVDLNRCGTPLAEIVTEPDIKSPEEARAFMQELQCLVRLLGVSSADMEKGHLRVDANVSVRPIGQPTLGAKVEVKNMNSFKFMEQALKFEIVRQTEMLERGEKIEQETRGWDEKTNSTVSQRSKEGSVDYRYFPEPDLPPITINDEQIEKWNRSLILPSVLRERAEQKGLAYDRVVELQDKDKLVLFLGVLHSRGGLNPTQVANWIEKFNDEEKLIEFMDVVGKHNLSTTAAKKYLETGKIPETMDDAVLREMVGQVLDENPEVVAKFKAGDVKVSAYLMGQVIKKSGGGAEPALVQQILIDLLT</sequence>
<evidence type="ECO:0000256" key="1">
    <source>
        <dbReference type="ARBA" id="ARBA00005306"/>
    </source>
</evidence>
<dbReference type="SMART" id="SM00845">
    <property type="entry name" value="GatB_Yqey"/>
    <property type="match status" value="1"/>
</dbReference>
<evidence type="ECO:0000256" key="10">
    <source>
        <dbReference type="HAMAP-Rule" id="MF_00121"/>
    </source>
</evidence>
<evidence type="ECO:0000313" key="13">
    <source>
        <dbReference type="Proteomes" id="UP000178085"/>
    </source>
</evidence>
<evidence type="ECO:0000256" key="2">
    <source>
        <dbReference type="ARBA" id="ARBA00011123"/>
    </source>
</evidence>
<evidence type="ECO:0000256" key="8">
    <source>
        <dbReference type="ARBA" id="ARBA00047380"/>
    </source>
</evidence>
<gene>
    <name evidence="10" type="primary">gatB</name>
    <name evidence="12" type="ORF">A3K51_00320</name>
</gene>
<protein>
    <recommendedName>
        <fullName evidence="10">Aspartyl/glutamyl-tRNA(Asn/Gln) amidotransferase subunit B</fullName>
        <shortName evidence="10">Asp/Glu-ADT subunit B</shortName>
        <ecNumber evidence="10">6.3.5.-</ecNumber>
    </recommendedName>
</protein>
<comment type="caution">
    <text evidence="12">The sequence shown here is derived from an EMBL/GenBank/DDBJ whole genome shotgun (WGS) entry which is preliminary data.</text>
</comment>
<keyword evidence="6 10" id="KW-0648">Protein biosynthesis</keyword>
<dbReference type="GO" id="GO:0050566">
    <property type="term" value="F:asparaginyl-tRNA synthase (glutamine-hydrolyzing) activity"/>
    <property type="evidence" value="ECO:0007669"/>
    <property type="project" value="RHEA"/>
</dbReference>
<dbReference type="Pfam" id="PF02934">
    <property type="entry name" value="GatB_N"/>
    <property type="match status" value="1"/>
</dbReference>
<dbReference type="InterPro" id="IPR018027">
    <property type="entry name" value="Asn/Gln_amidotransferase"/>
</dbReference>
<evidence type="ECO:0000256" key="7">
    <source>
        <dbReference type="ARBA" id="ARBA00024799"/>
    </source>
</evidence>
<comment type="subunit">
    <text evidence="2 10">Heterotrimer of A, B and C subunits.</text>
</comment>
<dbReference type="InterPro" id="IPR023168">
    <property type="entry name" value="GatB_Yqey_C_2"/>
</dbReference>
<comment type="similarity">
    <text evidence="1 10">Belongs to the GatB/GatE family. GatB subfamily.</text>
</comment>
<evidence type="ECO:0000256" key="9">
    <source>
        <dbReference type="ARBA" id="ARBA00047913"/>
    </source>
</evidence>
<dbReference type="InterPro" id="IPR014746">
    <property type="entry name" value="Gln_synth/guanido_kin_cat_dom"/>
</dbReference>
<keyword evidence="4 10" id="KW-0547">Nucleotide-binding</keyword>
<name>A0A1F4NPD4_UNCK3</name>
<dbReference type="InterPro" id="IPR003789">
    <property type="entry name" value="Asn/Gln_tRNA_amidoTrase-B-like"/>
</dbReference>
<organism evidence="12 13">
    <name type="scientific">candidate division Kazan bacterium RIFCSPLOWO2_01_FULL_45_19</name>
    <dbReference type="NCBI Taxonomy" id="1798538"/>
    <lineage>
        <taxon>Bacteria</taxon>
        <taxon>Bacteria division Kazan-3B-28</taxon>
    </lineage>
</organism>
<dbReference type="PANTHER" id="PTHR11659">
    <property type="entry name" value="GLUTAMYL-TRNA GLN AMIDOTRANSFERASE SUBUNIT B MITOCHONDRIAL AND PROKARYOTIC PET112-RELATED"/>
    <property type="match status" value="1"/>
</dbReference>
<evidence type="ECO:0000256" key="5">
    <source>
        <dbReference type="ARBA" id="ARBA00022840"/>
    </source>
</evidence>
<comment type="function">
    <text evidence="7 10">Allows the formation of correctly charged Asn-tRNA(Asn) or Gln-tRNA(Gln) through the transamidation of misacylated Asp-tRNA(Asn) or Glu-tRNA(Gln) in organisms which lack either or both of asparaginyl-tRNA or glutaminyl-tRNA synthetases. The reaction takes place in the presence of glutamine and ATP through an activated phospho-Asp-tRNA(Asn) or phospho-Glu-tRNA(Gln).</text>
</comment>
<evidence type="ECO:0000313" key="12">
    <source>
        <dbReference type="EMBL" id="OGB73313.1"/>
    </source>
</evidence>
<dbReference type="NCBIfam" id="TIGR00133">
    <property type="entry name" value="gatB"/>
    <property type="match status" value="1"/>
</dbReference>
<keyword evidence="5 10" id="KW-0067">ATP-binding</keyword>
<dbReference type="Proteomes" id="UP000178085">
    <property type="component" value="Unassembled WGS sequence"/>
</dbReference>
<accession>A0A1F4NPD4</accession>
<reference evidence="12 13" key="1">
    <citation type="journal article" date="2016" name="Nat. Commun.">
        <title>Thousands of microbial genomes shed light on interconnected biogeochemical processes in an aquifer system.</title>
        <authorList>
            <person name="Anantharaman K."/>
            <person name="Brown C.T."/>
            <person name="Hug L.A."/>
            <person name="Sharon I."/>
            <person name="Castelle C.J."/>
            <person name="Probst A.J."/>
            <person name="Thomas B.C."/>
            <person name="Singh A."/>
            <person name="Wilkins M.J."/>
            <person name="Karaoz U."/>
            <person name="Brodie E.L."/>
            <person name="Williams K.H."/>
            <person name="Hubbard S.S."/>
            <person name="Banfield J.F."/>
        </authorList>
    </citation>
    <scope>NUCLEOTIDE SEQUENCE [LARGE SCALE GENOMIC DNA]</scope>
</reference>
<comment type="catalytic activity">
    <reaction evidence="8 10">
        <text>L-aspartyl-tRNA(Asn) + L-glutamine + ATP + H2O = L-asparaginyl-tRNA(Asn) + L-glutamate + ADP + phosphate + 2 H(+)</text>
        <dbReference type="Rhea" id="RHEA:14513"/>
        <dbReference type="Rhea" id="RHEA-COMP:9674"/>
        <dbReference type="Rhea" id="RHEA-COMP:9677"/>
        <dbReference type="ChEBI" id="CHEBI:15377"/>
        <dbReference type="ChEBI" id="CHEBI:15378"/>
        <dbReference type="ChEBI" id="CHEBI:29985"/>
        <dbReference type="ChEBI" id="CHEBI:30616"/>
        <dbReference type="ChEBI" id="CHEBI:43474"/>
        <dbReference type="ChEBI" id="CHEBI:58359"/>
        <dbReference type="ChEBI" id="CHEBI:78515"/>
        <dbReference type="ChEBI" id="CHEBI:78516"/>
        <dbReference type="ChEBI" id="CHEBI:456216"/>
    </reaction>
</comment>
<feature type="domain" description="Asn/Gln amidotransferase" evidence="11">
    <location>
        <begin position="334"/>
        <end position="453"/>
    </location>
</feature>
<dbReference type="EC" id="6.3.5.-" evidence="10"/>